<keyword evidence="13" id="KW-1185">Reference proteome</keyword>
<dbReference type="EMBL" id="CM018031">
    <property type="protein sequence ID" value="KAA8550381.1"/>
    <property type="molecule type" value="Genomic_DNA"/>
</dbReference>
<dbReference type="Proteomes" id="UP000325577">
    <property type="component" value="Linkage Group LG0"/>
</dbReference>
<feature type="domain" description="Cyclic nucleotide-binding" evidence="11">
    <location>
        <begin position="131"/>
        <end position="235"/>
    </location>
</feature>
<comment type="subcellular location">
    <subcellularLocation>
        <location evidence="1">Endomembrane system</location>
        <topology evidence="1">Multi-pass membrane protein</topology>
    </subcellularLocation>
</comment>
<evidence type="ECO:0000256" key="3">
    <source>
        <dbReference type="ARBA" id="ARBA00022448"/>
    </source>
</evidence>
<evidence type="ECO:0000256" key="1">
    <source>
        <dbReference type="ARBA" id="ARBA00004127"/>
    </source>
</evidence>
<evidence type="ECO:0000256" key="9">
    <source>
        <dbReference type="ARBA" id="ARBA00023303"/>
    </source>
</evidence>
<dbReference type="PROSITE" id="PS50096">
    <property type="entry name" value="IQ"/>
    <property type="match status" value="1"/>
</dbReference>
<dbReference type="AlphaFoldDB" id="A0A5J5C9V9"/>
<evidence type="ECO:0000259" key="11">
    <source>
        <dbReference type="PROSITE" id="PS50042"/>
    </source>
</evidence>
<dbReference type="InterPro" id="IPR000595">
    <property type="entry name" value="cNMP-bd_dom"/>
</dbReference>
<keyword evidence="5" id="KW-1133">Transmembrane helix</keyword>
<protein>
    <recommendedName>
        <fullName evidence="11">Cyclic nucleotide-binding domain-containing protein</fullName>
    </recommendedName>
</protein>
<evidence type="ECO:0000256" key="8">
    <source>
        <dbReference type="ARBA" id="ARBA00023286"/>
    </source>
</evidence>
<evidence type="ECO:0000256" key="5">
    <source>
        <dbReference type="ARBA" id="ARBA00022989"/>
    </source>
</evidence>
<evidence type="ECO:0000256" key="10">
    <source>
        <dbReference type="SAM" id="MobiDB-lite"/>
    </source>
</evidence>
<dbReference type="PROSITE" id="PS50042">
    <property type="entry name" value="CNMP_BINDING_3"/>
    <property type="match status" value="1"/>
</dbReference>
<feature type="region of interest" description="Disordered" evidence="10">
    <location>
        <begin position="334"/>
        <end position="355"/>
    </location>
</feature>
<dbReference type="CDD" id="cd00038">
    <property type="entry name" value="CAP_ED"/>
    <property type="match status" value="1"/>
</dbReference>
<proteinExistence type="inferred from homology"/>
<dbReference type="OrthoDB" id="421226at2759"/>
<dbReference type="SMART" id="SM00100">
    <property type="entry name" value="cNMP"/>
    <property type="match status" value="1"/>
</dbReference>
<keyword evidence="7" id="KW-0472">Membrane</keyword>
<dbReference type="CDD" id="cd23767">
    <property type="entry name" value="IQCD"/>
    <property type="match status" value="1"/>
</dbReference>
<dbReference type="Gene3D" id="1.10.287.630">
    <property type="entry name" value="Helix hairpin bin"/>
    <property type="match status" value="1"/>
</dbReference>
<reference evidence="12 13" key="1">
    <citation type="submission" date="2019-09" db="EMBL/GenBank/DDBJ databases">
        <title>A chromosome-level genome assembly of the Chinese tupelo Nyssa sinensis.</title>
        <authorList>
            <person name="Yang X."/>
            <person name="Kang M."/>
            <person name="Yang Y."/>
            <person name="Xiong H."/>
            <person name="Wang M."/>
            <person name="Zhang Z."/>
            <person name="Wang Z."/>
            <person name="Wu H."/>
            <person name="Ma T."/>
            <person name="Liu J."/>
            <person name="Xi Z."/>
        </authorList>
    </citation>
    <scope>NUCLEOTIDE SEQUENCE [LARGE SCALE GENOMIC DNA]</scope>
    <source>
        <strain evidence="12">J267</strain>
        <tissue evidence="12">Leaf</tissue>
    </source>
</reference>
<dbReference type="FunFam" id="2.60.120.10:FF:000024">
    <property type="entry name" value="Cyclic nucleotide-gated ion channel 1"/>
    <property type="match status" value="1"/>
</dbReference>
<comment type="similarity">
    <text evidence="2">Belongs to the cyclic nucleotide-gated cation channel (TC 1.A.1.5) family.</text>
</comment>
<dbReference type="Gene3D" id="2.60.120.10">
    <property type="entry name" value="Jelly Rolls"/>
    <property type="match status" value="1"/>
</dbReference>
<evidence type="ECO:0000256" key="2">
    <source>
        <dbReference type="ARBA" id="ARBA00010486"/>
    </source>
</evidence>
<evidence type="ECO:0000256" key="7">
    <source>
        <dbReference type="ARBA" id="ARBA00023136"/>
    </source>
</evidence>
<feature type="compositionally biased region" description="Low complexity" evidence="10">
    <location>
        <begin position="334"/>
        <end position="343"/>
    </location>
</feature>
<accession>A0A5J5C9V9</accession>
<sequence>MFTILIQYLQRLSLAYPLSMKIAKATGIVTETAWLGAAYNLMIYLLSIHRYLQSTTVHLEEWRLKRADKEQWMHHRQLPRELRDCVFKYDQYKYAATKGVDEEALLKDLPKDLRRQIKRHLYLNLIRRVPLFDELDDRMLDSICERLKPVLYTDGTFVVRELDPVHEMVFVIRGHLDTCTTNGGQIGFFNSCEIGPGDFCGEELLTWALDLHQNGILPLSTRTVKAISDVEAFALRAEDLEFVAARFHRLHSKELRHKFRFHSHQWRTWAALFIQVAWRRYKKRKELAQLIDKEYGPGSFRSMELDQIDTLVPHLGFDIAQHAASLITSIRSSRFGSDSSLPSTLQKPLEPDFYR</sequence>
<gene>
    <name evidence="12" type="ORF">F0562_002065</name>
</gene>
<dbReference type="InterPro" id="IPR014710">
    <property type="entry name" value="RmlC-like_jellyroll"/>
</dbReference>
<name>A0A5J5C9V9_9ASTE</name>
<evidence type="ECO:0000313" key="13">
    <source>
        <dbReference type="Proteomes" id="UP000325577"/>
    </source>
</evidence>
<keyword evidence="3" id="KW-0813">Transport</keyword>
<organism evidence="12 13">
    <name type="scientific">Nyssa sinensis</name>
    <dbReference type="NCBI Taxonomy" id="561372"/>
    <lineage>
        <taxon>Eukaryota</taxon>
        <taxon>Viridiplantae</taxon>
        <taxon>Streptophyta</taxon>
        <taxon>Embryophyta</taxon>
        <taxon>Tracheophyta</taxon>
        <taxon>Spermatophyta</taxon>
        <taxon>Magnoliopsida</taxon>
        <taxon>eudicotyledons</taxon>
        <taxon>Gunneridae</taxon>
        <taxon>Pentapetalae</taxon>
        <taxon>asterids</taxon>
        <taxon>Cornales</taxon>
        <taxon>Nyssaceae</taxon>
        <taxon>Nyssa</taxon>
    </lineage>
</organism>
<dbReference type="PANTHER" id="PTHR45651">
    <property type="entry name" value="CYCLIC NUCLEOTIDE-GATED ION CHANNEL 15-RELATED-RELATED"/>
    <property type="match status" value="1"/>
</dbReference>
<dbReference type="PANTHER" id="PTHR45651:SF12">
    <property type="entry name" value="CYCLIC NUCLEOTIDE-GATED ION CHANNEL 15-RELATED"/>
    <property type="match status" value="1"/>
</dbReference>
<evidence type="ECO:0000313" key="12">
    <source>
        <dbReference type="EMBL" id="KAA8550381.1"/>
    </source>
</evidence>
<keyword evidence="6" id="KW-0406">Ion transport</keyword>
<dbReference type="GO" id="GO:0034220">
    <property type="term" value="P:monoatomic ion transmembrane transport"/>
    <property type="evidence" value="ECO:0007669"/>
    <property type="project" value="UniProtKB-KW"/>
</dbReference>
<evidence type="ECO:0000256" key="6">
    <source>
        <dbReference type="ARBA" id="ARBA00023065"/>
    </source>
</evidence>
<dbReference type="GO" id="GO:0012505">
    <property type="term" value="C:endomembrane system"/>
    <property type="evidence" value="ECO:0007669"/>
    <property type="project" value="UniProtKB-SubCell"/>
</dbReference>
<dbReference type="SUPFAM" id="SSF51206">
    <property type="entry name" value="cAMP-binding domain-like"/>
    <property type="match status" value="1"/>
</dbReference>
<evidence type="ECO:0000256" key="4">
    <source>
        <dbReference type="ARBA" id="ARBA00022692"/>
    </source>
</evidence>
<keyword evidence="8" id="KW-1071">Ligand-gated ion channel</keyword>
<keyword evidence="4" id="KW-0812">Transmembrane</keyword>
<dbReference type="InterPro" id="IPR018490">
    <property type="entry name" value="cNMP-bd_dom_sf"/>
</dbReference>
<keyword evidence="9" id="KW-0407">Ion channel</keyword>